<feature type="region of interest" description="Disordered" evidence="1">
    <location>
        <begin position="1"/>
        <end position="52"/>
    </location>
</feature>
<feature type="compositionally biased region" description="Polar residues" evidence="1">
    <location>
        <begin position="24"/>
        <end position="51"/>
    </location>
</feature>
<evidence type="ECO:0000256" key="1">
    <source>
        <dbReference type="SAM" id="MobiDB-lite"/>
    </source>
</evidence>
<evidence type="ECO:0000313" key="2">
    <source>
        <dbReference type="EMBL" id="JAT88343.1"/>
    </source>
</evidence>
<feature type="compositionally biased region" description="Basic and acidic residues" evidence="1">
    <location>
        <begin position="12"/>
        <end position="23"/>
    </location>
</feature>
<dbReference type="OrthoDB" id="6162910at2759"/>
<proteinExistence type="predicted"/>
<protein>
    <submittedName>
        <fullName evidence="2">Uncharacterized protein</fullName>
    </submittedName>
</protein>
<feature type="compositionally biased region" description="Low complexity" evidence="1">
    <location>
        <begin position="387"/>
        <end position="397"/>
    </location>
</feature>
<feature type="region of interest" description="Disordered" evidence="1">
    <location>
        <begin position="301"/>
        <end position="327"/>
    </location>
</feature>
<dbReference type="AlphaFoldDB" id="A0A1E1WMU2"/>
<gene>
    <name evidence="2" type="ORF">g.17</name>
</gene>
<feature type="compositionally biased region" description="Low complexity" evidence="1">
    <location>
        <begin position="429"/>
        <end position="447"/>
    </location>
</feature>
<feature type="compositionally biased region" description="Polar residues" evidence="1">
    <location>
        <begin position="104"/>
        <end position="113"/>
    </location>
</feature>
<feature type="region of interest" description="Disordered" evidence="1">
    <location>
        <begin position="86"/>
        <end position="210"/>
    </location>
</feature>
<sequence>RLNIRPGSSRLNHHDPPATDEKTYFQNTPNRLSEGNNNIKPQKTNPTSTENKALLDLEPLLEDDISDISSFRELMKNTEGSFDVEVVKSNGSNKAESSDDSKPDASSMNTDNLPKTVVVQTTTKKSTTTTSTTSTAAPQYETNNSQENNHSEEVEEVEEYEYYDETESSEVQHTTREPDSTEHAPDIYDEYDATDEPEKPTEEPKRNITKSFDVLTMKTANASQVKDDNFKDFVDSTVIDQTEQVSGNEPTTSTSDSADISISDEDVTSIETPSILGQEVVSVVTTKSVVNGTISIPDVTFAPSTTKLGATPESSSEQNQDNDTSLPVTTENWRVVASVQTSRSVSGARFLPFPTVEQDEKKQVLADDETEEDEETVTRDPMHETSEIINSSSSTENINDKLDSIQSELSSDVLSGSLNNENKNIELITETTTEQSTTTSSTTPTTT</sequence>
<feature type="compositionally biased region" description="Polar residues" evidence="1">
    <location>
        <begin position="239"/>
        <end position="250"/>
    </location>
</feature>
<feature type="compositionally biased region" description="Basic and acidic residues" evidence="1">
    <location>
        <begin position="173"/>
        <end position="186"/>
    </location>
</feature>
<accession>A0A1E1WMU2</accession>
<feature type="compositionally biased region" description="Acidic residues" evidence="1">
    <location>
        <begin position="153"/>
        <end position="168"/>
    </location>
</feature>
<feature type="non-terminal residue" evidence="2">
    <location>
        <position position="1"/>
    </location>
</feature>
<reference evidence="2" key="1">
    <citation type="submission" date="2015-09" db="EMBL/GenBank/DDBJ databases">
        <title>De novo assembly of Pectinophora gossypiella (Pink Bollworm) gut transcriptome.</title>
        <authorList>
            <person name="Tassone E.E."/>
        </authorList>
    </citation>
    <scope>NUCLEOTIDE SEQUENCE</scope>
</reference>
<feature type="non-terminal residue" evidence="2">
    <location>
        <position position="447"/>
    </location>
</feature>
<dbReference type="EMBL" id="GDQN01002711">
    <property type="protein sequence ID" value="JAT88343.1"/>
    <property type="molecule type" value="Transcribed_RNA"/>
</dbReference>
<feature type="compositionally biased region" description="Polar residues" evidence="1">
    <location>
        <begin position="404"/>
        <end position="422"/>
    </location>
</feature>
<feature type="compositionally biased region" description="Low complexity" evidence="1">
    <location>
        <begin position="251"/>
        <end position="261"/>
    </location>
</feature>
<feature type="compositionally biased region" description="Low complexity" evidence="1">
    <location>
        <begin position="115"/>
        <end position="148"/>
    </location>
</feature>
<feature type="compositionally biased region" description="Acidic residues" evidence="1">
    <location>
        <begin position="366"/>
        <end position="375"/>
    </location>
</feature>
<organism evidence="2">
    <name type="scientific">Pectinophora gossypiella</name>
    <name type="common">Cotton pink bollworm</name>
    <name type="synonym">Depressaria gossypiella</name>
    <dbReference type="NCBI Taxonomy" id="13191"/>
    <lineage>
        <taxon>Eukaryota</taxon>
        <taxon>Metazoa</taxon>
        <taxon>Ecdysozoa</taxon>
        <taxon>Arthropoda</taxon>
        <taxon>Hexapoda</taxon>
        <taxon>Insecta</taxon>
        <taxon>Pterygota</taxon>
        <taxon>Neoptera</taxon>
        <taxon>Endopterygota</taxon>
        <taxon>Lepidoptera</taxon>
        <taxon>Glossata</taxon>
        <taxon>Ditrysia</taxon>
        <taxon>Gelechioidea</taxon>
        <taxon>Gelechiidae</taxon>
        <taxon>Apatetrinae</taxon>
        <taxon>Pectinophora</taxon>
    </lineage>
</organism>
<feature type="compositionally biased region" description="Polar residues" evidence="1">
    <location>
        <begin position="302"/>
        <end position="327"/>
    </location>
</feature>
<feature type="region of interest" description="Disordered" evidence="1">
    <location>
        <begin position="239"/>
        <end position="269"/>
    </location>
</feature>
<feature type="compositionally biased region" description="Basic and acidic residues" evidence="1">
    <location>
        <begin position="376"/>
        <end position="386"/>
    </location>
</feature>
<feature type="region of interest" description="Disordered" evidence="1">
    <location>
        <begin position="359"/>
        <end position="447"/>
    </location>
</feature>
<name>A0A1E1WMU2_PECGO</name>
<feature type="compositionally biased region" description="Basic and acidic residues" evidence="1">
    <location>
        <begin position="196"/>
        <end position="206"/>
    </location>
</feature>